<protein>
    <submittedName>
        <fullName evidence="1">Uncharacterized protein</fullName>
    </submittedName>
</protein>
<proteinExistence type="predicted"/>
<sequence>TLDGNHLFYLNRLEDLKVSSVLVTGRIGSVGKLRIF</sequence>
<organism evidence="1 2">
    <name type="scientific">Staphylococcus simiae CCM 7213 = CCUG 51256</name>
    <dbReference type="NCBI Taxonomy" id="911238"/>
    <lineage>
        <taxon>Bacteria</taxon>
        <taxon>Bacillati</taxon>
        <taxon>Bacillota</taxon>
        <taxon>Bacilli</taxon>
        <taxon>Bacillales</taxon>
        <taxon>Staphylococcaceae</taxon>
        <taxon>Staphylococcus</taxon>
    </lineage>
</organism>
<name>G5JHG9_9STAP</name>
<evidence type="ECO:0000313" key="2">
    <source>
        <dbReference type="Proteomes" id="UP000005413"/>
    </source>
</evidence>
<comment type="caution">
    <text evidence="1">The sequence shown here is derived from an EMBL/GenBank/DDBJ whole genome shotgun (WGS) entry which is preliminary data.</text>
</comment>
<gene>
    <name evidence="1" type="ORF">SS7213T_04490</name>
</gene>
<dbReference type="AlphaFoldDB" id="G5JHG9"/>
<evidence type="ECO:0000313" key="1">
    <source>
        <dbReference type="EMBL" id="EHJ08367.1"/>
    </source>
</evidence>
<feature type="non-terminal residue" evidence="1">
    <location>
        <position position="36"/>
    </location>
</feature>
<dbReference type="Proteomes" id="UP000005413">
    <property type="component" value="Unassembled WGS sequence"/>
</dbReference>
<dbReference type="EMBL" id="AEUN01000318">
    <property type="protein sequence ID" value="EHJ08367.1"/>
    <property type="molecule type" value="Genomic_DNA"/>
</dbReference>
<feature type="non-terminal residue" evidence="1">
    <location>
        <position position="1"/>
    </location>
</feature>
<keyword evidence="2" id="KW-1185">Reference proteome</keyword>
<reference evidence="1 2" key="1">
    <citation type="journal article" date="2012" name="BMC Genomics">
        <title>Comparative genomic analysis of the genus Staphylococcus including Staphylococcus aureus and its newly described sister species Staphylococcus simiae.</title>
        <authorList>
            <person name="Suzuki H."/>
            <person name="Lefebure T."/>
            <person name="Pavinski Bitar P."/>
            <person name="Stanhope M.J."/>
        </authorList>
    </citation>
    <scope>NUCLEOTIDE SEQUENCE [LARGE SCALE GENOMIC DNA]</scope>
    <source>
        <strain evidence="1 2">CCM 7213</strain>
    </source>
</reference>
<accession>G5JHG9</accession>